<evidence type="ECO:0000313" key="2">
    <source>
        <dbReference type="EMBL" id="VFT77318.1"/>
    </source>
</evidence>
<name>A0A485K2V1_9STRA</name>
<dbReference type="EMBL" id="VJMH01000004">
    <property type="protein sequence ID" value="KAF0720667.1"/>
    <property type="molecule type" value="Genomic_DNA"/>
</dbReference>
<evidence type="ECO:0000313" key="3">
    <source>
        <dbReference type="Proteomes" id="UP000332933"/>
    </source>
</evidence>
<protein>
    <submittedName>
        <fullName evidence="2">Aste57867_92 protein</fullName>
    </submittedName>
</protein>
<dbReference type="Proteomes" id="UP000332933">
    <property type="component" value="Unassembled WGS sequence"/>
</dbReference>
<dbReference type="OrthoDB" id="10260545at2759"/>
<gene>
    <name evidence="2" type="primary">Aste57867_92</name>
    <name evidence="1" type="ORF">As57867_000092</name>
    <name evidence="2" type="ORF">ASTE57867_92</name>
</gene>
<proteinExistence type="predicted"/>
<reference evidence="2 3" key="1">
    <citation type="submission" date="2019-03" db="EMBL/GenBank/DDBJ databases">
        <authorList>
            <person name="Gaulin E."/>
            <person name="Dumas B."/>
        </authorList>
    </citation>
    <scope>NUCLEOTIDE SEQUENCE [LARGE SCALE GENOMIC DNA]</scope>
    <source>
        <strain evidence="2">CBS 568.67</strain>
    </source>
</reference>
<sequence>MTSSPGTGMSAASSQGLPAIQHDLEGRYNVRPIDIWALGVSISAKLLAPCARTCIQIDHHSQSVDCMQLQRGRSTRTFLRLPSARQPLASSPFCAVTYPFTSTPQRVVDLICFHHGAPPFRLLSTMLSKATAIIAAEEIAPASCRTSLSFQNSPFKAARSVAVLMRDQFSVQLWSPPIQEALAAPCCKVTMVMDQLQRYPRTRAFRLGRDASLVLTEPNAGGQSVVSEALSMEYMHQLFGAVDVVTEMQIEYWSPNWKKVDYLCTIYAERIAVSVTRAMKFKAWEAFTLDDARTLLRKKLFGLVVAKTGVSESQRYTKSILHIWCQSKAIADTIALSYKAIVAELEIEDNVILMATVAHEDGIYDNNMTLVQAAA</sequence>
<organism evidence="2 3">
    <name type="scientific">Aphanomyces stellatus</name>
    <dbReference type="NCBI Taxonomy" id="120398"/>
    <lineage>
        <taxon>Eukaryota</taxon>
        <taxon>Sar</taxon>
        <taxon>Stramenopiles</taxon>
        <taxon>Oomycota</taxon>
        <taxon>Saprolegniomycetes</taxon>
        <taxon>Saprolegniales</taxon>
        <taxon>Verrucalvaceae</taxon>
        <taxon>Aphanomyces</taxon>
    </lineage>
</organism>
<evidence type="ECO:0000313" key="1">
    <source>
        <dbReference type="EMBL" id="KAF0720667.1"/>
    </source>
</evidence>
<accession>A0A485K2V1</accession>
<dbReference type="AlphaFoldDB" id="A0A485K2V1"/>
<dbReference type="EMBL" id="CAADRA010000004">
    <property type="protein sequence ID" value="VFT77318.1"/>
    <property type="molecule type" value="Genomic_DNA"/>
</dbReference>
<keyword evidence="3" id="KW-1185">Reference proteome</keyword>
<reference evidence="1" key="2">
    <citation type="submission" date="2019-06" db="EMBL/GenBank/DDBJ databases">
        <title>Genomics analysis of Aphanomyces spp. identifies a new class of oomycete effector associated with host adaptation.</title>
        <authorList>
            <person name="Gaulin E."/>
        </authorList>
    </citation>
    <scope>NUCLEOTIDE SEQUENCE</scope>
    <source>
        <strain evidence="1">CBS 578.67</strain>
    </source>
</reference>